<name>A0A3M9NAE4_9BACT</name>
<proteinExistence type="predicted"/>
<evidence type="ECO:0000259" key="1">
    <source>
        <dbReference type="PROSITE" id="PS51186"/>
    </source>
</evidence>
<dbReference type="OrthoDB" id="9795199at2"/>
<keyword evidence="2" id="KW-0808">Transferase</keyword>
<gene>
    <name evidence="2" type="ORF">EFY79_13900</name>
</gene>
<dbReference type="SUPFAM" id="SSF55729">
    <property type="entry name" value="Acyl-CoA N-acyltransferases (Nat)"/>
    <property type="match status" value="1"/>
</dbReference>
<protein>
    <submittedName>
        <fullName evidence="2">N-acetyltransferase</fullName>
    </submittedName>
</protein>
<feature type="domain" description="N-acetyltransferase" evidence="1">
    <location>
        <begin position="16"/>
        <end position="183"/>
    </location>
</feature>
<dbReference type="PANTHER" id="PTHR43610:SF1">
    <property type="entry name" value="N-ACETYLTRANSFERASE DOMAIN-CONTAINING PROTEIN"/>
    <property type="match status" value="1"/>
</dbReference>
<keyword evidence="3" id="KW-1185">Reference proteome</keyword>
<dbReference type="InterPro" id="IPR016181">
    <property type="entry name" value="Acyl_CoA_acyltransferase"/>
</dbReference>
<dbReference type="InterPro" id="IPR000182">
    <property type="entry name" value="GNAT_dom"/>
</dbReference>
<accession>A0A3M9NAE4</accession>
<dbReference type="Pfam" id="PF13302">
    <property type="entry name" value="Acetyltransf_3"/>
    <property type="match status" value="1"/>
</dbReference>
<sequence length="200" mass="23267">MNFPFDEEITLENDFALLRPITKSDVDNLLPIATEDKDLLQFSPAPIYTPELLESYIDKAVLSRFNKDRYTFIVFDKTKNSYAGSTSFLNISNPDDRLEIGATWYGKKFQRTGLNRNCKYLLLEFAFDQLDAERVELKTDERNVASRTAIEKIGGQPEGTLRRHTLLYDGFRRNTVYYSILKNEWQQMKSHFLDHKSTTG</sequence>
<dbReference type="Gene3D" id="3.40.630.30">
    <property type="match status" value="1"/>
</dbReference>
<reference evidence="2 3" key="1">
    <citation type="submission" date="2018-11" db="EMBL/GenBank/DDBJ databases">
        <title>Draft genome sequence of Ferruginibacter sp. BO-59.</title>
        <authorList>
            <person name="Im W.T."/>
        </authorList>
    </citation>
    <scope>NUCLEOTIDE SEQUENCE [LARGE SCALE GENOMIC DNA]</scope>
    <source>
        <strain evidence="2 3">BO-59</strain>
    </source>
</reference>
<dbReference type="AlphaFoldDB" id="A0A3M9NAE4"/>
<dbReference type="Proteomes" id="UP000267223">
    <property type="component" value="Unassembled WGS sequence"/>
</dbReference>
<dbReference type="RefSeq" id="WP_123121338.1">
    <property type="nucleotide sequence ID" value="NZ_RJJR01000012.1"/>
</dbReference>
<evidence type="ECO:0000313" key="2">
    <source>
        <dbReference type="EMBL" id="RNI34782.1"/>
    </source>
</evidence>
<dbReference type="GO" id="GO:0016747">
    <property type="term" value="F:acyltransferase activity, transferring groups other than amino-acyl groups"/>
    <property type="evidence" value="ECO:0007669"/>
    <property type="project" value="InterPro"/>
</dbReference>
<dbReference type="EMBL" id="RJJR01000012">
    <property type="protein sequence ID" value="RNI34782.1"/>
    <property type="molecule type" value="Genomic_DNA"/>
</dbReference>
<dbReference type="PROSITE" id="PS51186">
    <property type="entry name" value="GNAT"/>
    <property type="match status" value="1"/>
</dbReference>
<dbReference type="PANTHER" id="PTHR43610">
    <property type="entry name" value="BLL6696 PROTEIN"/>
    <property type="match status" value="1"/>
</dbReference>
<comment type="caution">
    <text evidence="2">The sequence shown here is derived from an EMBL/GenBank/DDBJ whole genome shotgun (WGS) entry which is preliminary data.</text>
</comment>
<organism evidence="2 3">
    <name type="scientific">Hanamia caeni</name>
    <dbReference type="NCBI Taxonomy" id="2294116"/>
    <lineage>
        <taxon>Bacteria</taxon>
        <taxon>Pseudomonadati</taxon>
        <taxon>Bacteroidota</taxon>
        <taxon>Chitinophagia</taxon>
        <taxon>Chitinophagales</taxon>
        <taxon>Chitinophagaceae</taxon>
        <taxon>Hanamia</taxon>
    </lineage>
</organism>
<evidence type="ECO:0000313" key="3">
    <source>
        <dbReference type="Proteomes" id="UP000267223"/>
    </source>
</evidence>